<reference evidence="12" key="1">
    <citation type="journal article" date="2021" name="G3 (Bethesda)">
        <title>Genomic diversity, chromosomal rearrangements, and interspecies hybridization in the ogataea polymorpha species complex.</title>
        <authorList>
            <person name="Hanson S.J."/>
            <person name="Cinneide E.O."/>
            <person name="Salzberg L.I."/>
            <person name="Wolfe K.H."/>
            <person name="McGowan J."/>
            <person name="Fitzpatrick D.A."/>
            <person name="Matlin K."/>
        </authorList>
    </citation>
    <scope>NUCLEOTIDE SEQUENCE</scope>
    <source>
        <strain evidence="12">61-244</strain>
    </source>
</reference>
<evidence type="ECO:0000256" key="4">
    <source>
        <dbReference type="ARBA" id="ARBA00022676"/>
    </source>
</evidence>
<dbReference type="RefSeq" id="XP_043060461.1">
    <property type="nucleotide sequence ID" value="XM_043202712.1"/>
</dbReference>
<evidence type="ECO:0000256" key="8">
    <source>
        <dbReference type="ARBA" id="ARBA00022989"/>
    </source>
</evidence>
<gene>
    <name evidence="12" type="ORF">KL928_002256</name>
</gene>
<comment type="subcellular location">
    <subcellularLocation>
        <location evidence="1 10">Endoplasmic reticulum membrane</location>
        <topology evidence="1 10">Multi-pass membrane protein</topology>
    </subcellularLocation>
</comment>
<feature type="transmembrane region" description="Helical" evidence="10">
    <location>
        <begin position="375"/>
        <end position="394"/>
    </location>
</feature>
<dbReference type="GeneID" id="66126307"/>
<evidence type="ECO:0000313" key="13">
    <source>
        <dbReference type="Proteomes" id="UP001196530"/>
    </source>
</evidence>
<feature type="transmembrane region" description="Helical" evidence="10">
    <location>
        <begin position="315"/>
        <end position="334"/>
    </location>
</feature>
<evidence type="ECO:0000256" key="5">
    <source>
        <dbReference type="ARBA" id="ARBA00022679"/>
    </source>
</evidence>
<dbReference type="GO" id="GO:0005789">
    <property type="term" value="C:endoplasmic reticulum membrane"/>
    <property type="evidence" value="ECO:0007669"/>
    <property type="project" value="UniProtKB-SubCell"/>
</dbReference>
<dbReference type="GO" id="GO:0000026">
    <property type="term" value="F:alpha-1,2-mannosyltransferase activity"/>
    <property type="evidence" value="ECO:0007669"/>
    <property type="project" value="TreeGrafter"/>
</dbReference>
<evidence type="ECO:0000256" key="9">
    <source>
        <dbReference type="ARBA" id="ARBA00023136"/>
    </source>
</evidence>
<name>A0AAN6DHA2_PICAN</name>
<comment type="similarity">
    <text evidence="3 10">Belongs to the glycosyltransferase 22 family.</text>
</comment>
<evidence type="ECO:0000313" key="12">
    <source>
        <dbReference type="EMBL" id="KAG7819582.1"/>
    </source>
</evidence>
<dbReference type="Pfam" id="PF03901">
    <property type="entry name" value="Glyco_transf_22"/>
    <property type="match status" value="1"/>
</dbReference>
<evidence type="ECO:0000256" key="1">
    <source>
        <dbReference type="ARBA" id="ARBA00004477"/>
    </source>
</evidence>
<evidence type="ECO:0000256" key="10">
    <source>
        <dbReference type="RuleBase" id="RU363075"/>
    </source>
</evidence>
<dbReference type="PANTHER" id="PTHR22760">
    <property type="entry name" value="GLYCOSYLTRANSFERASE"/>
    <property type="match status" value="1"/>
</dbReference>
<evidence type="ECO:0000256" key="7">
    <source>
        <dbReference type="ARBA" id="ARBA00022824"/>
    </source>
</evidence>
<feature type="chain" id="PRO_5043029672" description="Mannosyltransferase" evidence="11">
    <location>
        <begin position="19"/>
        <end position="691"/>
    </location>
</feature>
<comment type="caution">
    <text evidence="12">The sequence shown here is derived from an EMBL/GenBank/DDBJ whole genome shotgun (WGS) entry which is preliminary data.</text>
</comment>
<evidence type="ECO:0000256" key="2">
    <source>
        <dbReference type="ARBA" id="ARBA00004922"/>
    </source>
</evidence>
<keyword evidence="11" id="KW-0732">Signal</keyword>
<dbReference type="Proteomes" id="UP001196530">
    <property type="component" value="Unassembled WGS sequence"/>
</dbReference>
<evidence type="ECO:0000256" key="11">
    <source>
        <dbReference type="SAM" id="SignalP"/>
    </source>
</evidence>
<comment type="pathway">
    <text evidence="2">Protein modification; protein glycosylation.</text>
</comment>
<feature type="transmembrane region" description="Helical" evidence="10">
    <location>
        <begin position="140"/>
        <end position="161"/>
    </location>
</feature>
<keyword evidence="5" id="KW-0808">Transferase</keyword>
<evidence type="ECO:0000256" key="6">
    <source>
        <dbReference type="ARBA" id="ARBA00022692"/>
    </source>
</evidence>
<dbReference type="InterPro" id="IPR005599">
    <property type="entry name" value="GPI_mannosylTrfase"/>
</dbReference>
<keyword evidence="6 10" id="KW-0812">Transmembrane</keyword>
<feature type="transmembrane region" description="Helical" evidence="10">
    <location>
        <begin position="253"/>
        <end position="272"/>
    </location>
</feature>
<feature type="signal peptide" evidence="11">
    <location>
        <begin position="1"/>
        <end position="18"/>
    </location>
</feature>
<protein>
    <recommendedName>
        <fullName evidence="10">Mannosyltransferase</fullName>
        <ecNumber evidence="10">2.4.1.-</ecNumber>
    </recommendedName>
</protein>
<keyword evidence="4 10" id="KW-0328">Glycosyltransferase</keyword>
<organism evidence="12 13">
    <name type="scientific">Pichia angusta</name>
    <name type="common">Yeast</name>
    <name type="synonym">Hansenula polymorpha</name>
    <dbReference type="NCBI Taxonomy" id="870730"/>
    <lineage>
        <taxon>Eukaryota</taxon>
        <taxon>Fungi</taxon>
        <taxon>Dikarya</taxon>
        <taxon>Ascomycota</taxon>
        <taxon>Saccharomycotina</taxon>
        <taxon>Pichiomycetes</taxon>
        <taxon>Pichiales</taxon>
        <taxon>Pichiaceae</taxon>
        <taxon>Ogataea</taxon>
    </lineage>
</organism>
<feature type="transmembrane region" description="Helical" evidence="10">
    <location>
        <begin position="214"/>
        <end position="241"/>
    </location>
</feature>
<sequence>MPSLIPILILLCSRTLEAFYGIISDCDEVYNYWEPLNLITRLFGKQTWEYSPEYAIRSYAYLLPFTVFNKPLRILAALVPSVQIPPYLQFYLVRLAIALSTASAEIHLANTLAYISTDVANWFLILQAVNPGMSHASISLLPSSFSMLLTLVATASIVNYLKYDRFILKIQNSINEKLRSLVKAKTPDYDESLKLLNHMYTESIIARKRHFTMAILSAVVGGLLGWPFSLALIIPFGLYVAFTLISRKSCSQLLTFGALGFAAILFISITILQIDTLFYRETSFVPLNIVLYNVLYSDEKTGPNIFGTEPLTYYIYNLLLNFNFVLPLAVLGILSPVAFEKFNLKQIKTVQAPILLWCAIFFSQPHKEERFLYPIYPLITLSASFSISQISQIFGKTYFFARAYTFLCKLVVFLTICSVSILRIVSLVSNYSSPLTVFRSLPASNSNVTTNVCVGREWYHYPSSFFLHPNQRLRFVESGFRGMLPGDFIEPASDSWSALFNSTSAKPQGFNNENRYSPDSVIPFSQCDYYVDLDMPVNPEMGEVQVFDKAKTVGDWELLVCEKFIDTENSHGVDKILYVPAKEISLLTEWLESLYTSAQDNPLVQNSLSWVQKRYNLINRLLEAKYETLKTHPYAQKIANHQQIILLQTLGGQLKDSVIDKVSQLQIPQPAIEFFTNGQLKYHHLCLAKHK</sequence>
<dbReference type="AlphaFoldDB" id="A0AAN6DHA2"/>
<evidence type="ECO:0000256" key="3">
    <source>
        <dbReference type="ARBA" id="ARBA00007063"/>
    </source>
</evidence>
<dbReference type="EMBL" id="JAHLUX010000004">
    <property type="protein sequence ID" value="KAG7819582.1"/>
    <property type="molecule type" value="Genomic_DNA"/>
</dbReference>
<dbReference type="GO" id="GO:0006487">
    <property type="term" value="P:protein N-linked glycosylation"/>
    <property type="evidence" value="ECO:0007669"/>
    <property type="project" value="TreeGrafter"/>
</dbReference>
<feature type="transmembrane region" description="Helical" evidence="10">
    <location>
        <begin position="406"/>
        <end position="425"/>
    </location>
</feature>
<accession>A0AAN6DHA2</accession>
<dbReference type="EC" id="2.4.1.-" evidence="10"/>
<proteinExistence type="inferred from homology"/>
<keyword evidence="9 10" id="KW-0472">Membrane</keyword>
<keyword evidence="7 10" id="KW-0256">Endoplasmic reticulum</keyword>
<keyword evidence="8 10" id="KW-1133">Transmembrane helix</keyword>
<dbReference type="PANTHER" id="PTHR22760:SF2">
    <property type="entry name" value="ALPHA-1,2-MANNOSYLTRANSFERASE ALG9"/>
    <property type="match status" value="1"/>
</dbReference>